<name>A0A2C6A782_FUSNP</name>
<dbReference type="Proteomes" id="UP000225199">
    <property type="component" value="Unassembled WGS sequence"/>
</dbReference>
<dbReference type="RefSeq" id="WP_098979606.1">
    <property type="nucleotide sequence ID" value="NZ_NIRJ01000001.1"/>
</dbReference>
<comment type="caution">
    <text evidence="1">The sequence shown here is derived from an EMBL/GenBank/DDBJ whole genome shotgun (WGS) entry which is preliminary data.</text>
</comment>
<organism evidence="1 2">
    <name type="scientific">Fusobacterium nucleatum subsp. polymorphum</name>
    <name type="common">Fusobacterium polymorphum</name>
    <dbReference type="NCBI Taxonomy" id="76857"/>
    <lineage>
        <taxon>Bacteria</taxon>
        <taxon>Fusobacteriati</taxon>
        <taxon>Fusobacteriota</taxon>
        <taxon>Fusobacteriia</taxon>
        <taxon>Fusobacteriales</taxon>
        <taxon>Fusobacteriaceae</taxon>
        <taxon>Fusobacterium</taxon>
    </lineage>
</organism>
<dbReference type="AlphaFoldDB" id="A0A2C6A782"/>
<proteinExistence type="predicted"/>
<gene>
    <name evidence="1" type="ORF">CA840_11820</name>
</gene>
<sequence>MSEVWRLQTKTDLSQVNTNGISVAEYCINENVMAMGWTLRESIYDFLDANDKNSLKNEEKEIENDFNKYKKIIEKNIYPSLNQKFYEGKVNGNIKRLANDIQKDDLIWIRSKGIYYLGRKTKNSKYLYKYCDDPTNIILQKGINNQLTNIEWFEIGDESDIPGCISTSFIGGYTLQRIQKTGSSIFSQILYNKKYKEKYNEIYYKNIDIPKNNTIIKTFYSLLSPIECEDLLYFYLYNKYGYIAIPSTNKIETQNYEFVMLNSNNREEKIYIQVKNGEVDIEINDYMDLKGKIYLLTTDGNILRNGLRISSNNVDINTGKILNLSNTFKGEIYIINPNELFNFIKNAYDNKNILMSDLILQWFEYLK</sequence>
<dbReference type="EMBL" id="NIRJ01000001">
    <property type="protein sequence ID" value="PHH97908.1"/>
    <property type="molecule type" value="Genomic_DNA"/>
</dbReference>
<protein>
    <submittedName>
        <fullName evidence="1">Uncharacterized protein</fullName>
    </submittedName>
</protein>
<evidence type="ECO:0000313" key="1">
    <source>
        <dbReference type="EMBL" id="PHH97908.1"/>
    </source>
</evidence>
<accession>A0A2C6A782</accession>
<reference evidence="1 2" key="1">
    <citation type="submission" date="2017-06" db="EMBL/GenBank/DDBJ databases">
        <title>Draft genome sequence of Fusobacterium nucleatum subsp. polymorphum KCOM 1002 (=ChDC F175).</title>
        <authorList>
            <person name="Kook J.-K."/>
            <person name="Park S.-N."/>
            <person name="Lim Y.K."/>
            <person name="Roh H."/>
        </authorList>
    </citation>
    <scope>NUCLEOTIDE SEQUENCE [LARGE SCALE GENOMIC DNA]</scope>
    <source>
        <strain evidence="2">KCOM 1002 (ChDC F175)</strain>
    </source>
</reference>
<evidence type="ECO:0000313" key="2">
    <source>
        <dbReference type="Proteomes" id="UP000225199"/>
    </source>
</evidence>